<dbReference type="Proteomes" id="UP000466523">
    <property type="component" value="Unassembled WGS sequence"/>
</dbReference>
<evidence type="ECO:0000259" key="6">
    <source>
        <dbReference type="PROSITE" id="PS50977"/>
    </source>
</evidence>
<sequence length="226" mass="24689">MDSTRQRRKYAPRLTREERRAQALDAALEVLGGCALHELSMEAVAVAAGVAKPVLYTAFSTRAELVEALLERERERGIAEVRAAMPDDLSTLGPTGAYTATIGAFLKAVLNNPTGWRLILTVPDSAPRDYRDSLRSARSAVLRQSEELARAAAAFMPQLARLDPVLLGHTMLSFAEMLGRLTARDPQTYPRERLEDFVATMLSMVADEAPQPSPGSDPTSAPRSQR</sequence>
<dbReference type="STRING" id="354243.BST28_06495"/>
<dbReference type="EMBL" id="JAACYR010000035">
    <property type="protein sequence ID" value="NDJ89823.1"/>
    <property type="molecule type" value="Genomic_DNA"/>
</dbReference>
<dbReference type="InterPro" id="IPR050109">
    <property type="entry name" value="HTH-type_TetR-like_transc_reg"/>
</dbReference>
<evidence type="ECO:0000313" key="9">
    <source>
        <dbReference type="EMBL" id="ORA81634.1"/>
    </source>
</evidence>
<dbReference type="EMBL" id="MVHU01000006">
    <property type="protein sequence ID" value="ORA81634.1"/>
    <property type="molecule type" value="Genomic_DNA"/>
</dbReference>
<comment type="caution">
    <text evidence="8">The sequence shown here is derived from an EMBL/GenBank/DDBJ whole genome shotgun (WGS) entry which is preliminary data.</text>
</comment>
<dbReference type="RefSeq" id="WP_065289641.1">
    <property type="nucleotide sequence ID" value="NZ_JAACYR010000035.1"/>
</dbReference>
<keyword evidence="2 4" id="KW-0238">DNA-binding</keyword>
<dbReference type="GO" id="GO:0000976">
    <property type="term" value="F:transcription cis-regulatory region binding"/>
    <property type="evidence" value="ECO:0007669"/>
    <property type="project" value="TreeGrafter"/>
</dbReference>
<evidence type="ECO:0000313" key="8">
    <source>
        <dbReference type="EMBL" id="OBY29520.1"/>
    </source>
</evidence>
<proteinExistence type="predicted"/>
<evidence type="ECO:0000256" key="4">
    <source>
        <dbReference type="PROSITE-ProRule" id="PRU00335"/>
    </source>
</evidence>
<feature type="domain" description="HTH tetR-type" evidence="6">
    <location>
        <begin position="17"/>
        <end position="77"/>
    </location>
</feature>
<evidence type="ECO:0000313" key="12">
    <source>
        <dbReference type="Proteomes" id="UP000466523"/>
    </source>
</evidence>
<evidence type="ECO:0000313" key="7">
    <source>
        <dbReference type="EMBL" id="NDJ89823.1"/>
    </source>
</evidence>
<dbReference type="Pfam" id="PF00440">
    <property type="entry name" value="TetR_N"/>
    <property type="match status" value="1"/>
</dbReference>
<accession>A0A1B8S9Y3</accession>
<dbReference type="Proteomes" id="UP000092668">
    <property type="component" value="Unassembled WGS sequence"/>
</dbReference>
<keyword evidence="10" id="KW-1185">Reference proteome</keyword>
<reference evidence="8 10" key="1">
    <citation type="submission" date="2015-06" db="EMBL/GenBank/DDBJ databases">
        <title>Genome sequence of Mycobacterium kumamotonense strain Roo.</title>
        <authorList>
            <person name="Greninger A.L."/>
            <person name="Cunningham G."/>
            <person name="Miller S."/>
        </authorList>
    </citation>
    <scope>NUCLEOTIDE SEQUENCE [LARGE SCALE GENOMIC DNA]</scope>
    <source>
        <strain evidence="8 10">Roo</strain>
    </source>
</reference>
<dbReference type="EMBL" id="LFOE01000069">
    <property type="protein sequence ID" value="OBY29520.1"/>
    <property type="molecule type" value="Genomic_DNA"/>
</dbReference>
<dbReference type="Gene3D" id="1.10.357.10">
    <property type="entry name" value="Tetracycline Repressor, domain 2"/>
    <property type="match status" value="1"/>
</dbReference>
<dbReference type="GO" id="GO:0003700">
    <property type="term" value="F:DNA-binding transcription factor activity"/>
    <property type="evidence" value="ECO:0007669"/>
    <property type="project" value="TreeGrafter"/>
</dbReference>
<evidence type="ECO:0000256" key="5">
    <source>
        <dbReference type="SAM" id="MobiDB-lite"/>
    </source>
</evidence>
<organism evidence="8 10">
    <name type="scientific">Mycolicibacter kumamotonensis</name>
    <dbReference type="NCBI Taxonomy" id="354243"/>
    <lineage>
        <taxon>Bacteria</taxon>
        <taxon>Bacillati</taxon>
        <taxon>Actinomycetota</taxon>
        <taxon>Actinomycetes</taxon>
        <taxon>Mycobacteriales</taxon>
        <taxon>Mycobacteriaceae</taxon>
        <taxon>Mycolicibacter</taxon>
    </lineage>
</organism>
<keyword evidence="1" id="KW-0805">Transcription regulation</keyword>
<evidence type="ECO:0000256" key="3">
    <source>
        <dbReference type="ARBA" id="ARBA00023163"/>
    </source>
</evidence>
<evidence type="ECO:0000313" key="10">
    <source>
        <dbReference type="Proteomes" id="UP000092668"/>
    </source>
</evidence>
<dbReference type="PANTHER" id="PTHR30055:SF234">
    <property type="entry name" value="HTH-TYPE TRANSCRIPTIONAL REGULATOR BETI"/>
    <property type="match status" value="1"/>
</dbReference>
<keyword evidence="3" id="KW-0804">Transcription</keyword>
<dbReference type="PANTHER" id="PTHR30055">
    <property type="entry name" value="HTH-TYPE TRANSCRIPTIONAL REGULATOR RUTR"/>
    <property type="match status" value="1"/>
</dbReference>
<evidence type="ECO:0000256" key="1">
    <source>
        <dbReference type="ARBA" id="ARBA00023015"/>
    </source>
</evidence>
<dbReference type="SUPFAM" id="SSF46689">
    <property type="entry name" value="Homeodomain-like"/>
    <property type="match status" value="1"/>
</dbReference>
<reference evidence="7 12" key="3">
    <citation type="submission" date="2020-01" db="EMBL/GenBank/DDBJ databases">
        <authorList>
            <person name="Sanchez-Estrada R."/>
            <person name="Gonzalez-Y-Merchand J.A."/>
            <person name="Rivera-Gutierrez S."/>
        </authorList>
    </citation>
    <scope>NUCLEOTIDE SEQUENCE [LARGE SCALE GENOMIC DNA]</scope>
    <source>
        <strain evidence="7 12">CST 7247</strain>
    </source>
</reference>
<dbReference type="InterPro" id="IPR009057">
    <property type="entry name" value="Homeodomain-like_sf"/>
</dbReference>
<feature type="compositionally biased region" description="Polar residues" evidence="5">
    <location>
        <begin position="214"/>
        <end position="226"/>
    </location>
</feature>
<dbReference type="OrthoDB" id="4550691at2"/>
<dbReference type="PROSITE" id="PS50977">
    <property type="entry name" value="HTH_TETR_2"/>
    <property type="match status" value="1"/>
</dbReference>
<protein>
    <submittedName>
        <fullName evidence="8">TetR family transcriptional regulator</fullName>
    </submittedName>
</protein>
<dbReference type="Proteomes" id="UP000192713">
    <property type="component" value="Unassembled WGS sequence"/>
</dbReference>
<evidence type="ECO:0000313" key="11">
    <source>
        <dbReference type="Proteomes" id="UP000192713"/>
    </source>
</evidence>
<feature type="DNA-binding region" description="H-T-H motif" evidence="4">
    <location>
        <begin position="40"/>
        <end position="59"/>
    </location>
</feature>
<dbReference type="InterPro" id="IPR001647">
    <property type="entry name" value="HTH_TetR"/>
</dbReference>
<dbReference type="PATRIC" id="fig|354243.3.peg.4671"/>
<gene>
    <name evidence="8" type="ORF">ACT18_22580</name>
    <name evidence="9" type="ORF">BST28_06495</name>
    <name evidence="7" type="ORF">GWR20_11760</name>
</gene>
<reference evidence="9 11" key="2">
    <citation type="submission" date="2017-02" db="EMBL/GenBank/DDBJ databases">
        <title>The new phylogeny of genus Mycobacterium.</title>
        <authorList>
            <person name="Tortoli E."/>
            <person name="Trovato A."/>
            <person name="Cirillo D.M."/>
        </authorList>
    </citation>
    <scope>NUCLEOTIDE SEQUENCE [LARGE SCALE GENOMIC DNA]</scope>
    <source>
        <strain evidence="9 11">DSM 45093</strain>
    </source>
</reference>
<feature type="region of interest" description="Disordered" evidence="5">
    <location>
        <begin position="205"/>
        <end position="226"/>
    </location>
</feature>
<evidence type="ECO:0000256" key="2">
    <source>
        <dbReference type="ARBA" id="ARBA00023125"/>
    </source>
</evidence>
<dbReference type="AlphaFoldDB" id="A0A1B8S9Y3"/>
<name>A0A1B8S9Y3_9MYCO</name>